<evidence type="ECO:0000256" key="4">
    <source>
        <dbReference type="HAMAP-Rule" id="MF_00171"/>
    </source>
</evidence>
<evidence type="ECO:0000256" key="5">
    <source>
        <dbReference type="PIRSR" id="PIRSR001430-1"/>
    </source>
</evidence>
<comment type="catalytic activity">
    <reaction evidence="4 7">
        <text>uridine(38/39/40) in tRNA = pseudouridine(38/39/40) in tRNA</text>
        <dbReference type="Rhea" id="RHEA:22376"/>
        <dbReference type="Rhea" id="RHEA-COMP:10085"/>
        <dbReference type="Rhea" id="RHEA-COMP:10087"/>
        <dbReference type="ChEBI" id="CHEBI:65314"/>
        <dbReference type="ChEBI" id="CHEBI:65315"/>
        <dbReference type="EC" id="5.4.99.12"/>
    </reaction>
</comment>
<dbReference type="OrthoDB" id="9811823at2"/>
<feature type="binding site" evidence="4 6">
    <location>
        <position position="116"/>
    </location>
    <ligand>
        <name>substrate</name>
    </ligand>
</feature>
<evidence type="ECO:0000313" key="10">
    <source>
        <dbReference type="Proteomes" id="UP000077013"/>
    </source>
</evidence>
<evidence type="ECO:0000313" key="9">
    <source>
        <dbReference type="EMBL" id="OAB78065.1"/>
    </source>
</evidence>
<organism evidence="9 10">
    <name type="scientific">Cochleicola gelatinilyticus</name>
    <dbReference type="NCBI Taxonomy" id="1763537"/>
    <lineage>
        <taxon>Bacteria</taxon>
        <taxon>Pseudomonadati</taxon>
        <taxon>Bacteroidota</taxon>
        <taxon>Flavobacteriia</taxon>
        <taxon>Flavobacteriales</taxon>
        <taxon>Flavobacteriaceae</taxon>
        <taxon>Cochleicola</taxon>
    </lineage>
</organism>
<dbReference type="EC" id="5.4.99.12" evidence="4"/>
<dbReference type="AlphaFoldDB" id="A0A167GZS1"/>
<proteinExistence type="inferred from homology"/>
<dbReference type="GO" id="GO:0003723">
    <property type="term" value="F:RNA binding"/>
    <property type="evidence" value="ECO:0007669"/>
    <property type="project" value="InterPro"/>
</dbReference>
<accession>A0A167GZS1</accession>
<dbReference type="PANTHER" id="PTHR11142">
    <property type="entry name" value="PSEUDOURIDYLATE SYNTHASE"/>
    <property type="match status" value="1"/>
</dbReference>
<keyword evidence="3 4" id="KW-0413">Isomerase</keyword>
<comment type="function">
    <text evidence="4">Formation of pseudouridine at positions 38, 39 and 40 in the anticodon stem and loop of transfer RNAs.</text>
</comment>
<dbReference type="EMBL" id="LRXL01000045">
    <property type="protein sequence ID" value="OAB78065.1"/>
    <property type="molecule type" value="Genomic_DNA"/>
</dbReference>
<dbReference type="Gene3D" id="3.30.70.660">
    <property type="entry name" value="Pseudouridine synthase I, catalytic domain, C-terminal subdomain"/>
    <property type="match status" value="1"/>
</dbReference>
<evidence type="ECO:0000256" key="6">
    <source>
        <dbReference type="PIRSR" id="PIRSR001430-2"/>
    </source>
</evidence>
<reference evidence="9 10" key="1">
    <citation type="submission" date="2016-02" db="EMBL/GenBank/DDBJ databases">
        <title>Ulvibacter sp. LPB0005, isolated from Thais luteostoma.</title>
        <authorList>
            <person name="Shin S.-K."/>
            <person name="Yi H."/>
        </authorList>
    </citation>
    <scope>NUCLEOTIDE SEQUENCE [LARGE SCALE GENOMIC DNA]</scope>
    <source>
        <strain evidence="9 10">LPB0005</strain>
    </source>
</reference>
<dbReference type="GO" id="GO:0031119">
    <property type="term" value="P:tRNA pseudouridine synthesis"/>
    <property type="evidence" value="ECO:0007669"/>
    <property type="project" value="UniProtKB-UniRule"/>
</dbReference>
<dbReference type="PIRSF" id="PIRSF001430">
    <property type="entry name" value="tRNA_psdUrid_synth"/>
    <property type="match status" value="1"/>
</dbReference>
<dbReference type="PANTHER" id="PTHR11142:SF0">
    <property type="entry name" value="TRNA PSEUDOURIDINE SYNTHASE-LIKE 1"/>
    <property type="match status" value="1"/>
</dbReference>
<dbReference type="NCBIfam" id="TIGR00071">
    <property type="entry name" value="hisT_truA"/>
    <property type="match status" value="1"/>
</dbReference>
<evidence type="ECO:0000256" key="2">
    <source>
        <dbReference type="ARBA" id="ARBA00022694"/>
    </source>
</evidence>
<evidence type="ECO:0000259" key="8">
    <source>
        <dbReference type="Pfam" id="PF01416"/>
    </source>
</evidence>
<comment type="caution">
    <text evidence="4">Lacks conserved residue(s) required for the propagation of feature annotation.</text>
</comment>
<keyword evidence="10" id="KW-1185">Reference proteome</keyword>
<dbReference type="GO" id="GO:0160147">
    <property type="term" value="F:tRNA pseudouridine(38-40) synthase activity"/>
    <property type="evidence" value="ECO:0007669"/>
    <property type="project" value="UniProtKB-EC"/>
</dbReference>
<dbReference type="InterPro" id="IPR001406">
    <property type="entry name" value="PsdUridine_synth_TruA"/>
</dbReference>
<evidence type="ECO:0000256" key="3">
    <source>
        <dbReference type="ARBA" id="ARBA00023235"/>
    </source>
</evidence>
<evidence type="ECO:0000256" key="7">
    <source>
        <dbReference type="RuleBase" id="RU003792"/>
    </source>
</evidence>
<dbReference type="Pfam" id="PF01416">
    <property type="entry name" value="PseudoU_synth_1"/>
    <property type="match status" value="2"/>
</dbReference>
<dbReference type="Gene3D" id="3.30.70.580">
    <property type="entry name" value="Pseudouridine synthase I, catalytic domain, N-terminal subdomain"/>
    <property type="match status" value="1"/>
</dbReference>
<gene>
    <name evidence="4" type="primary">truA</name>
    <name evidence="9" type="ORF">ULVI_11310</name>
</gene>
<dbReference type="SUPFAM" id="SSF55120">
    <property type="entry name" value="Pseudouridine synthase"/>
    <property type="match status" value="1"/>
</dbReference>
<comment type="caution">
    <text evidence="9">The sequence shown here is derived from an EMBL/GenBank/DDBJ whole genome shotgun (WGS) entry which is preliminary data.</text>
</comment>
<feature type="domain" description="Pseudouridine synthase I TruA alpha/beta" evidence="8">
    <location>
        <begin position="13"/>
        <end position="102"/>
    </location>
</feature>
<feature type="domain" description="Pseudouridine synthase I TruA alpha/beta" evidence="8">
    <location>
        <begin position="149"/>
        <end position="257"/>
    </location>
</feature>
<sequence length="259" mass="29977">MFLNRNYYLLKLQYLGFRYHGWQKQPNVKTVEHMVERTIKHIVKHDRFKLLASGRTDAKVSANTAFVELFMKDESIEPESFLCLLNENLPQDIRALKVSQVDASFNIMDAPSEKEYVYLFCFGKKSHPFAAPFMVNMIEDLDVKLMQQAASLFEGTHDFRAYTYKPNEKTNTVGTVISAFIEPNTLFTANFFPKESYIFRIRGKGFKRHQIRLMMGVLFDLGRGKCDLEFVKKTLEPDNTIKLEHIAKASGLILNNVIL</sequence>
<dbReference type="STRING" id="1763537.ULVI_11310"/>
<evidence type="ECO:0000256" key="1">
    <source>
        <dbReference type="ARBA" id="ARBA00009375"/>
    </source>
</evidence>
<dbReference type="HAMAP" id="MF_00171">
    <property type="entry name" value="TruA"/>
    <property type="match status" value="1"/>
</dbReference>
<dbReference type="InterPro" id="IPR020094">
    <property type="entry name" value="TruA/RsuA/RluB/E/F_N"/>
</dbReference>
<dbReference type="RefSeq" id="WP_068592886.1">
    <property type="nucleotide sequence ID" value="NZ_LRXL01000045.1"/>
</dbReference>
<keyword evidence="2 4" id="KW-0819">tRNA processing</keyword>
<dbReference type="InterPro" id="IPR020095">
    <property type="entry name" value="PsdUridine_synth_TruA_C"/>
</dbReference>
<dbReference type="InterPro" id="IPR020103">
    <property type="entry name" value="PsdUridine_synth_cat_dom_sf"/>
</dbReference>
<name>A0A167GZS1_9FLAO</name>
<comment type="subunit">
    <text evidence="4">Homodimer.</text>
</comment>
<comment type="similarity">
    <text evidence="1 4 7">Belongs to the tRNA pseudouridine synthase TruA family.</text>
</comment>
<protein>
    <recommendedName>
        <fullName evidence="4">tRNA pseudouridine synthase A</fullName>
        <ecNumber evidence="4">5.4.99.12</ecNumber>
    </recommendedName>
    <alternativeName>
        <fullName evidence="4">tRNA pseudouridine(38-40) synthase</fullName>
    </alternativeName>
    <alternativeName>
        <fullName evidence="4">tRNA pseudouridylate synthase I</fullName>
    </alternativeName>
    <alternativeName>
        <fullName evidence="4">tRNA-uridine isomerase I</fullName>
    </alternativeName>
</protein>
<feature type="active site" description="Nucleophile" evidence="4 5">
    <location>
        <position position="57"/>
    </location>
</feature>
<dbReference type="Proteomes" id="UP000077013">
    <property type="component" value="Unassembled WGS sequence"/>
</dbReference>
<dbReference type="InterPro" id="IPR020097">
    <property type="entry name" value="PsdUridine_synth_TruA_a/b_dom"/>
</dbReference>